<protein>
    <submittedName>
        <fullName evidence="6 7">Lipid storage droplets surface-binding protein 2-like</fullName>
    </submittedName>
</protein>
<evidence type="ECO:0000256" key="1">
    <source>
        <dbReference type="ARBA" id="ARBA00004502"/>
    </source>
</evidence>
<organism evidence="5 6">
    <name type="scientific">Limulus polyphemus</name>
    <name type="common">Atlantic horseshoe crab</name>
    <dbReference type="NCBI Taxonomy" id="6850"/>
    <lineage>
        <taxon>Eukaryota</taxon>
        <taxon>Metazoa</taxon>
        <taxon>Ecdysozoa</taxon>
        <taxon>Arthropoda</taxon>
        <taxon>Chelicerata</taxon>
        <taxon>Merostomata</taxon>
        <taxon>Xiphosura</taxon>
        <taxon>Limulidae</taxon>
        <taxon>Limulus</taxon>
    </lineage>
</organism>
<name>A0ABM1B6F6_LIMPO</name>
<dbReference type="GeneID" id="106460587"/>
<dbReference type="Pfam" id="PF03036">
    <property type="entry name" value="Perilipin"/>
    <property type="match status" value="1"/>
</dbReference>
<evidence type="ECO:0000256" key="4">
    <source>
        <dbReference type="PIRNR" id="PIRNR036881"/>
    </source>
</evidence>
<proteinExistence type="inferred from homology"/>
<evidence type="ECO:0000313" key="7">
    <source>
        <dbReference type="RefSeq" id="XP_013775760.1"/>
    </source>
</evidence>
<dbReference type="PIRSF" id="PIRSF036881">
    <property type="entry name" value="PAT"/>
    <property type="match status" value="1"/>
</dbReference>
<gene>
    <name evidence="6 7" type="primary">LOC106460587</name>
</gene>
<evidence type="ECO:0000256" key="3">
    <source>
        <dbReference type="ARBA" id="ARBA00022677"/>
    </source>
</evidence>
<dbReference type="PANTHER" id="PTHR14024">
    <property type="entry name" value="PERILIPIN"/>
    <property type="match status" value="1"/>
</dbReference>
<keyword evidence="3" id="KW-0551">Lipid droplet</keyword>
<dbReference type="Proteomes" id="UP000694941">
    <property type="component" value="Unplaced"/>
</dbReference>
<evidence type="ECO:0000256" key="2">
    <source>
        <dbReference type="ARBA" id="ARBA00006311"/>
    </source>
</evidence>
<evidence type="ECO:0000313" key="6">
    <source>
        <dbReference type="RefSeq" id="XP_013775759.1"/>
    </source>
</evidence>
<comment type="subcellular location">
    <subcellularLocation>
        <location evidence="1">Lipid droplet</location>
    </subcellularLocation>
</comment>
<dbReference type="RefSeq" id="XP_013775760.1">
    <property type="nucleotide sequence ID" value="XM_013920306.2"/>
</dbReference>
<accession>A0ABM1B6F6</accession>
<sequence>MQEETGKVCTKMFHSEFIRRVSLLPVMQSALSYATTTYDYLKESSSYVKCTLTTAEKSLNFALDQAIPLVEMFEMPIQKVDYLACQGLDKLQEKAPVIKKTPEQIVSDTTELYCTVYQKGFQKYDIIKNFGIGKCQAVKDYSYQKASELLTSYIQCLLKSVDYYLPTANITVSKQIANLDQKGWAYEEVSGQIGKFCSGMKQKFFIHTLTKLLNFQEEGHQRLNKLKASLSMREVQNVAQHVALPLVGFYNHVMCVPQVLPAFFMENVILAYRCVIVLYSQLFQAKSMEQVKSMTFDNMRNEKDSLEPCVDEIINILLNMRLLQMIIPDVIGADFYLDADLNLEDELFRYPE</sequence>
<dbReference type="PANTHER" id="PTHR14024:SF49">
    <property type="entry name" value="LIPID STORAGE DROPLETS SURFACE-BINDING PROTEIN 1"/>
    <property type="match status" value="1"/>
</dbReference>
<reference evidence="6 7" key="1">
    <citation type="submission" date="2025-05" db="UniProtKB">
        <authorList>
            <consortium name="RefSeq"/>
        </authorList>
    </citation>
    <scope>IDENTIFICATION</scope>
    <source>
        <tissue evidence="6 7">Muscle</tissue>
    </source>
</reference>
<evidence type="ECO:0000313" key="5">
    <source>
        <dbReference type="Proteomes" id="UP000694941"/>
    </source>
</evidence>
<comment type="similarity">
    <text evidence="2 4">Belongs to the perilipin family.</text>
</comment>
<dbReference type="InterPro" id="IPR004279">
    <property type="entry name" value="Perilipin"/>
</dbReference>
<dbReference type="RefSeq" id="XP_013775759.1">
    <property type="nucleotide sequence ID" value="XM_013920305.2"/>
</dbReference>
<keyword evidence="5" id="KW-1185">Reference proteome</keyword>